<reference evidence="1" key="1">
    <citation type="journal article" date="2021" name="Proc. Natl. Acad. Sci. U.S.A.">
        <title>A Catalog of Tens of Thousands of Viruses from Human Metagenomes Reveals Hidden Associations with Chronic Diseases.</title>
        <authorList>
            <person name="Tisza M.J."/>
            <person name="Buck C.B."/>
        </authorList>
    </citation>
    <scope>NUCLEOTIDE SEQUENCE</scope>
    <source>
        <strain evidence="1">Ct0d96</strain>
    </source>
</reference>
<organism evidence="1">
    <name type="scientific">Siphoviridae sp. ct0d96</name>
    <dbReference type="NCBI Taxonomy" id="2826268"/>
    <lineage>
        <taxon>Viruses</taxon>
        <taxon>Duplodnaviria</taxon>
        <taxon>Heunggongvirae</taxon>
        <taxon>Uroviricota</taxon>
        <taxon>Caudoviricetes</taxon>
    </lineage>
</organism>
<evidence type="ECO:0000313" key="1">
    <source>
        <dbReference type="EMBL" id="DAD77125.1"/>
    </source>
</evidence>
<name>A0A8S5M4B9_9CAUD</name>
<proteinExistence type="predicted"/>
<sequence length="53" mass="6075">MADVKIKDATRERAFPLSFCQIPRRMIYCSGDAFGKYPRHQSATNVLLTHAVY</sequence>
<accession>A0A8S5M4B9</accession>
<protein>
    <submittedName>
        <fullName evidence="1">Uncharacterized protein</fullName>
    </submittedName>
</protein>
<dbReference type="EMBL" id="BK014817">
    <property type="protein sequence ID" value="DAD77125.1"/>
    <property type="molecule type" value="Genomic_DNA"/>
</dbReference>